<dbReference type="EMBL" id="VSRR010003043">
    <property type="protein sequence ID" value="MPC34383.1"/>
    <property type="molecule type" value="Genomic_DNA"/>
</dbReference>
<reference evidence="1 2" key="1">
    <citation type="submission" date="2019-05" db="EMBL/GenBank/DDBJ databases">
        <title>Another draft genome of Portunus trituberculatus and its Hox gene families provides insights of decapod evolution.</title>
        <authorList>
            <person name="Jeong J.-H."/>
            <person name="Song I."/>
            <person name="Kim S."/>
            <person name="Choi T."/>
            <person name="Kim D."/>
            <person name="Ryu S."/>
            <person name="Kim W."/>
        </authorList>
    </citation>
    <scope>NUCLEOTIDE SEQUENCE [LARGE SCALE GENOMIC DNA]</scope>
    <source>
        <tissue evidence="1">Muscle</tissue>
    </source>
</reference>
<protein>
    <submittedName>
        <fullName evidence="1">Uncharacterized protein</fullName>
    </submittedName>
</protein>
<gene>
    <name evidence="1" type="ORF">E2C01_027773</name>
</gene>
<organism evidence="1 2">
    <name type="scientific">Portunus trituberculatus</name>
    <name type="common">Swimming crab</name>
    <name type="synonym">Neptunus trituberculatus</name>
    <dbReference type="NCBI Taxonomy" id="210409"/>
    <lineage>
        <taxon>Eukaryota</taxon>
        <taxon>Metazoa</taxon>
        <taxon>Ecdysozoa</taxon>
        <taxon>Arthropoda</taxon>
        <taxon>Crustacea</taxon>
        <taxon>Multicrustacea</taxon>
        <taxon>Malacostraca</taxon>
        <taxon>Eumalacostraca</taxon>
        <taxon>Eucarida</taxon>
        <taxon>Decapoda</taxon>
        <taxon>Pleocyemata</taxon>
        <taxon>Brachyura</taxon>
        <taxon>Eubrachyura</taxon>
        <taxon>Portunoidea</taxon>
        <taxon>Portunidae</taxon>
        <taxon>Portuninae</taxon>
        <taxon>Portunus</taxon>
    </lineage>
</organism>
<name>A0A5B7EN28_PORTR</name>
<accession>A0A5B7EN28</accession>
<evidence type="ECO:0000313" key="2">
    <source>
        <dbReference type="Proteomes" id="UP000324222"/>
    </source>
</evidence>
<evidence type="ECO:0000313" key="1">
    <source>
        <dbReference type="EMBL" id="MPC34383.1"/>
    </source>
</evidence>
<comment type="caution">
    <text evidence="1">The sequence shown here is derived from an EMBL/GenBank/DDBJ whole genome shotgun (WGS) entry which is preliminary data.</text>
</comment>
<keyword evidence="2" id="KW-1185">Reference proteome</keyword>
<dbReference type="AlphaFoldDB" id="A0A5B7EN28"/>
<proteinExistence type="predicted"/>
<dbReference type="Proteomes" id="UP000324222">
    <property type="component" value="Unassembled WGS sequence"/>
</dbReference>
<sequence>MHFIFLPGIMQSLFFKLPNTLSYIENVKIFQTPTPLPKKYLQ</sequence>